<proteinExistence type="predicted"/>
<dbReference type="EMBL" id="KC811139">
    <property type="protein sequence ID" value="AGQ19643.1"/>
    <property type="molecule type" value="Genomic_DNA"/>
</dbReference>
<reference evidence="2" key="1">
    <citation type="journal article" date="2013" name="Sci. Rep.">
        <title>Metagenomics uncovers a new group of low GC and ultra-small marine Actinobacteria.</title>
        <authorList>
            <person name="Ghai R."/>
            <person name="Mizuno C.M."/>
            <person name="Picazo A."/>
            <person name="Camacho A."/>
            <person name="Rodriguez-Valera F."/>
        </authorList>
    </citation>
    <scope>NUCLEOTIDE SEQUENCE</scope>
</reference>
<feature type="transmembrane region" description="Helical" evidence="1">
    <location>
        <begin position="48"/>
        <end position="69"/>
    </location>
</feature>
<sequence>MLFWHVGFSIFIFRYVYKDYEADLRYLAGGALLPDFVDFLFNLFGLRIAFNQPGHTLIFAISAMTLVMIITRRKTEYRKNFLLITIGIFLHLFLDFMWLNQHILFFPLPFDSIETSSRGFLILLVQEIAGFSYLYSKINTLEQADDFFRDGRI</sequence>
<accession>S5DPW0</accession>
<name>S5DPW0_9ACTN</name>
<feature type="transmembrane region" description="Helical" evidence="1">
    <location>
        <begin position="81"/>
        <end position="99"/>
    </location>
</feature>
<feature type="transmembrane region" description="Helical" evidence="1">
    <location>
        <begin position="119"/>
        <end position="136"/>
    </location>
</feature>
<dbReference type="InterPro" id="IPR007404">
    <property type="entry name" value="YdjM-like"/>
</dbReference>
<evidence type="ECO:0000313" key="2">
    <source>
        <dbReference type="EMBL" id="AGQ19643.1"/>
    </source>
</evidence>
<dbReference type="Pfam" id="PF04307">
    <property type="entry name" value="YdjM"/>
    <property type="match status" value="1"/>
</dbReference>
<keyword evidence="1" id="KW-1133">Transmembrane helix</keyword>
<evidence type="ECO:0000256" key="1">
    <source>
        <dbReference type="SAM" id="Phobius"/>
    </source>
</evidence>
<organism evidence="2">
    <name type="scientific">Candidatus Actinomarina minuta</name>
    <dbReference type="NCBI Taxonomy" id="1389454"/>
    <lineage>
        <taxon>Bacteria</taxon>
        <taxon>Bacillati</taxon>
        <taxon>Actinomycetota</taxon>
        <taxon>Actinomycetes</taxon>
        <taxon>Candidatus Actinomarinidae</taxon>
        <taxon>Candidatus Actinomarinales</taxon>
        <taxon>Candidatus Actinomarineae</taxon>
        <taxon>Candidatus Actinomarinaceae</taxon>
        <taxon>Candidatus Actinomarina</taxon>
    </lineage>
</organism>
<keyword evidence="1" id="KW-0812">Transmembrane</keyword>
<protein>
    <submittedName>
        <fullName evidence="2">MedDCM-OCT-S40-C26-cds5</fullName>
    </submittedName>
</protein>
<keyword evidence="1" id="KW-0472">Membrane</keyword>
<dbReference type="AlphaFoldDB" id="S5DPW0"/>